<dbReference type="Gene3D" id="3.40.960.10">
    <property type="entry name" value="VSR Endonuclease"/>
    <property type="match status" value="1"/>
</dbReference>
<accession>A0AAJ1SZZ0</accession>
<dbReference type="GO" id="GO:0004519">
    <property type="term" value="F:endonuclease activity"/>
    <property type="evidence" value="ECO:0007669"/>
    <property type="project" value="UniProtKB-KW"/>
</dbReference>
<name>A0AAJ1SZZ0_9MICC</name>
<dbReference type="Proteomes" id="UP001239267">
    <property type="component" value="Unassembled WGS sequence"/>
</dbReference>
<sequence length="276" mass="30505">MDILEYLHTRGGVARSSQLLDAGFRRRELLRLTELGATQPRRGIFVLPECDNGLLAAVLNNGRLTCASAAGHYGLWLRKPPERPHLACNHGHGSGFVRHRTVRFPGHPFLPLAGVEDVALHALGCLPAPASAALATSAIRLHGVPRELLASQLQADRSGYALRILRELDVRAESIVEVDAQHLFRANRIAYDTQVFLPGIGRVDFLLDGFLIVEIDGFAYHSKRTDMLRDRKRNNAAAVSGYAVLRFMPEHIWFYPGMVLTEISAVLAGGQRKPLR</sequence>
<gene>
    <name evidence="2" type="ORF">J2T23_002845</name>
</gene>
<keyword evidence="2" id="KW-0255">Endonuclease</keyword>
<dbReference type="RefSeq" id="WP_307360876.1">
    <property type="nucleotide sequence ID" value="NZ_JAUSTB010000009.1"/>
</dbReference>
<dbReference type="InterPro" id="IPR007569">
    <property type="entry name" value="DUF559"/>
</dbReference>
<keyword evidence="2" id="KW-0378">Hydrolase</keyword>
<proteinExistence type="predicted"/>
<keyword evidence="3" id="KW-1185">Reference proteome</keyword>
<comment type="caution">
    <text evidence="2">The sequence shown here is derived from an EMBL/GenBank/DDBJ whole genome shotgun (WGS) entry which is preliminary data.</text>
</comment>
<evidence type="ECO:0000259" key="1">
    <source>
        <dbReference type="Pfam" id="PF04480"/>
    </source>
</evidence>
<evidence type="ECO:0000313" key="3">
    <source>
        <dbReference type="Proteomes" id="UP001239267"/>
    </source>
</evidence>
<dbReference type="AlphaFoldDB" id="A0AAJ1SZZ0"/>
<evidence type="ECO:0000313" key="2">
    <source>
        <dbReference type="EMBL" id="MDQ0146942.1"/>
    </source>
</evidence>
<organism evidence="2 3">
    <name type="scientific">Pseudarthrobacter niigatensis</name>
    <dbReference type="NCBI Taxonomy" id="369935"/>
    <lineage>
        <taxon>Bacteria</taxon>
        <taxon>Bacillati</taxon>
        <taxon>Actinomycetota</taxon>
        <taxon>Actinomycetes</taxon>
        <taxon>Micrococcales</taxon>
        <taxon>Micrococcaceae</taxon>
        <taxon>Pseudarthrobacter</taxon>
    </lineage>
</organism>
<keyword evidence="2" id="KW-0540">Nuclease</keyword>
<dbReference type="Pfam" id="PF04480">
    <property type="entry name" value="DUF559"/>
    <property type="match status" value="1"/>
</dbReference>
<protein>
    <submittedName>
        <fullName evidence="2">Very-short-patch-repair endonuclease</fullName>
    </submittedName>
</protein>
<dbReference type="EMBL" id="JAUSTB010000009">
    <property type="protein sequence ID" value="MDQ0146942.1"/>
    <property type="molecule type" value="Genomic_DNA"/>
</dbReference>
<reference evidence="2 3" key="1">
    <citation type="submission" date="2023-07" db="EMBL/GenBank/DDBJ databases">
        <title>Sorghum-associated microbial communities from plants grown in Nebraska, USA.</title>
        <authorList>
            <person name="Schachtman D."/>
        </authorList>
    </citation>
    <scope>NUCLEOTIDE SEQUENCE [LARGE SCALE GENOMIC DNA]</scope>
    <source>
        <strain evidence="2 3">DS1001</strain>
    </source>
</reference>
<feature type="domain" description="DUF559" evidence="1">
    <location>
        <begin position="209"/>
        <end position="267"/>
    </location>
</feature>